<dbReference type="InterPro" id="IPR018060">
    <property type="entry name" value="HTH_AraC"/>
</dbReference>
<dbReference type="PROSITE" id="PS01124">
    <property type="entry name" value="HTH_ARAC_FAMILY_2"/>
    <property type="match status" value="1"/>
</dbReference>
<keyword evidence="9" id="KW-1133">Transmembrane helix</keyword>
<dbReference type="SMART" id="SM00342">
    <property type="entry name" value="HTH_ARAC"/>
    <property type="match status" value="1"/>
</dbReference>
<comment type="caution">
    <text evidence="14">The sequence shown here is derived from an EMBL/GenBank/DDBJ whole genome shotgun (WGS) entry which is preliminary data.</text>
</comment>
<dbReference type="Pfam" id="PF02518">
    <property type="entry name" value="HATPase_c"/>
    <property type="match status" value="1"/>
</dbReference>
<keyword evidence="15" id="KW-1185">Reference proteome</keyword>
<dbReference type="Gene3D" id="1.10.10.60">
    <property type="entry name" value="Homeodomain-like"/>
    <property type="match status" value="2"/>
</dbReference>
<dbReference type="Pfam" id="PF12833">
    <property type="entry name" value="HTH_18"/>
    <property type="match status" value="1"/>
</dbReference>
<dbReference type="InterPro" id="IPR005467">
    <property type="entry name" value="His_kinase_dom"/>
</dbReference>
<dbReference type="SMART" id="SM00387">
    <property type="entry name" value="HATPase_c"/>
    <property type="match status" value="1"/>
</dbReference>
<gene>
    <name evidence="14" type="ORF">ACFO6W_21885</name>
</gene>
<name>A0ABV9L3C7_9BACT</name>
<evidence type="ECO:0000259" key="11">
    <source>
        <dbReference type="PROSITE" id="PS01124"/>
    </source>
</evidence>
<evidence type="ECO:0000313" key="15">
    <source>
        <dbReference type="Proteomes" id="UP001596023"/>
    </source>
</evidence>
<dbReference type="Pfam" id="PF00512">
    <property type="entry name" value="HisKA"/>
    <property type="match status" value="1"/>
</dbReference>
<dbReference type="InterPro" id="IPR001789">
    <property type="entry name" value="Sig_transdc_resp-reg_receiver"/>
</dbReference>
<evidence type="ECO:0000259" key="13">
    <source>
        <dbReference type="PROSITE" id="PS50110"/>
    </source>
</evidence>
<feature type="transmembrane region" description="Helical" evidence="9">
    <location>
        <begin position="345"/>
        <end position="363"/>
    </location>
</feature>
<dbReference type="SUPFAM" id="SSF53822">
    <property type="entry name" value="Periplasmic binding protein-like I"/>
    <property type="match status" value="1"/>
</dbReference>
<dbReference type="SUPFAM" id="SSF52172">
    <property type="entry name" value="CheY-like"/>
    <property type="match status" value="1"/>
</dbReference>
<dbReference type="InterPro" id="IPR036890">
    <property type="entry name" value="HATPase_C_sf"/>
</dbReference>
<dbReference type="InterPro" id="IPR003661">
    <property type="entry name" value="HisK_dim/P_dom"/>
</dbReference>
<feature type="domain" description="Histidine kinase" evidence="12">
    <location>
        <begin position="409"/>
        <end position="624"/>
    </location>
</feature>
<dbReference type="RefSeq" id="WP_380000470.1">
    <property type="nucleotide sequence ID" value="NZ_JBHSGN010000132.1"/>
</dbReference>
<dbReference type="SUPFAM" id="SSF46689">
    <property type="entry name" value="Homeodomain-like"/>
    <property type="match status" value="1"/>
</dbReference>
<organism evidence="14 15">
    <name type="scientific">Dysgonomonas termitidis</name>
    <dbReference type="NCBI Taxonomy" id="1516126"/>
    <lineage>
        <taxon>Bacteria</taxon>
        <taxon>Pseudomonadati</taxon>
        <taxon>Bacteroidota</taxon>
        <taxon>Bacteroidia</taxon>
        <taxon>Bacteroidales</taxon>
        <taxon>Dysgonomonadaceae</taxon>
        <taxon>Dysgonomonas</taxon>
    </lineage>
</organism>
<keyword evidence="9" id="KW-0812">Transmembrane</keyword>
<dbReference type="CDD" id="cd00075">
    <property type="entry name" value="HATPase"/>
    <property type="match status" value="1"/>
</dbReference>
<dbReference type="EC" id="2.7.13.3" evidence="2"/>
<feature type="signal peptide" evidence="10">
    <location>
        <begin position="1"/>
        <end position="23"/>
    </location>
</feature>
<reference evidence="15" key="1">
    <citation type="journal article" date="2019" name="Int. J. Syst. Evol. Microbiol.">
        <title>The Global Catalogue of Microorganisms (GCM) 10K type strain sequencing project: providing services to taxonomists for standard genome sequencing and annotation.</title>
        <authorList>
            <consortium name="The Broad Institute Genomics Platform"/>
            <consortium name="The Broad Institute Genome Sequencing Center for Infectious Disease"/>
            <person name="Wu L."/>
            <person name="Ma J."/>
        </authorList>
    </citation>
    <scope>NUCLEOTIDE SEQUENCE [LARGE SCALE GENOMIC DNA]</scope>
    <source>
        <strain evidence="15">CCUG 66188</strain>
    </source>
</reference>
<dbReference type="PANTHER" id="PTHR43547">
    <property type="entry name" value="TWO-COMPONENT HISTIDINE KINASE"/>
    <property type="match status" value="1"/>
</dbReference>
<keyword evidence="5" id="KW-0238">DNA-binding</keyword>
<keyword evidence="10" id="KW-0732">Signal</keyword>
<dbReference type="InterPro" id="IPR018062">
    <property type="entry name" value="HTH_AraC-typ_CS"/>
</dbReference>
<dbReference type="Gene3D" id="3.30.565.10">
    <property type="entry name" value="Histidine kinase-like ATPase, C-terminal domain"/>
    <property type="match status" value="1"/>
</dbReference>
<dbReference type="InterPro" id="IPR009057">
    <property type="entry name" value="Homeodomain-like_sf"/>
</dbReference>
<evidence type="ECO:0000256" key="1">
    <source>
        <dbReference type="ARBA" id="ARBA00000085"/>
    </source>
</evidence>
<feature type="domain" description="Response regulatory" evidence="13">
    <location>
        <begin position="664"/>
        <end position="780"/>
    </location>
</feature>
<dbReference type="PROSITE" id="PS50109">
    <property type="entry name" value="HIS_KIN"/>
    <property type="match status" value="1"/>
</dbReference>
<keyword evidence="6" id="KW-0804">Transcription</keyword>
<dbReference type="CDD" id="cd00082">
    <property type="entry name" value="HisKA"/>
    <property type="match status" value="1"/>
</dbReference>
<keyword evidence="3 7" id="KW-0597">Phosphoprotein</keyword>
<accession>A0ABV9L3C7</accession>
<dbReference type="SMART" id="SM00388">
    <property type="entry name" value="HisKA"/>
    <property type="match status" value="1"/>
</dbReference>
<evidence type="ECO:0000256" key="5">
    <source>
        <dbReference type="ARBA" id="ARBA00023125"/>
    </source>
</evidence>
<dbReference type="PANTHER" id="PTHR43547:SF2">
    <property type="entry name" value="HYBRID SIGNAL TRANSDUCTION HISTIDINE KINASE C"/>
    <property type="match status" value="1"/>
</dbReference>
<dbReference type="InterPro" id="IPR036097">
    <property type="entry name" value="HisK_dim/P_sf"/>
</dbReference>
<dbReference type="InterPro" id="IPR011006">
    <property type="entry name" value="CheY-like_superfamily"/>
</dbReference>
<dbReference type="Pfam" id="PF13407">
    <property type="entry name" value="Peripla_BP_4"/>
    <property type="match status" value="1"/>
</dbReference>
<dbReference type="Proteomes" id="UP001596023">
    <property type="component" value="Unassembled WGS sequence"/>
</dbReference>
<feature type="domain" description="HTH araC/xylS-type" evidence="11">
    <location>
        <begin position="816"/>
        <end position="915"/>
    </location>
</feature>
<dbReference type="InterPro" id="IPR028082">
    <property type="entry name" value="Peripla_BP_I"/>
</dbReference>
<sequence length="923" mass="105711">MINKIQVRTLLLLILLSCIFSCSDEGKEKQKYVIGFSQCTSDPWREAVILEMQIEASNYKNVELVVYNALGNNSRQISQIRKLISQNVDALIISPNEAIPITDVAVEAYEKGIPTIIHDRKIKSDKYTVSIGANNYNIGLAIGEYINNILSPGSKILEIWGLEGSSPAIERHEGFIAALNKNNDYKINEVYGKWQYNLALEETKKISSYNDIDLIFAHNDIMAIAARDEIMRRDSLVARRIKFIGIDGVYGDNSGIEAVANGNFEASFQYPTGGALAIQVAIDILNGKLVKKNYILNTTIIDKTNAKTILAQSEQLNNYQVRINRQKEEELNLLSRFRFLRNSTFLILGLLAVIVPLLSYVMYMNLKIKNKNRELHDKNLLVETQKQELSVKNEQIENISNQKLQFFTNISHEIRTPITLIVGPINKIIRSNKIDVSLREDIILMKRNVDRLYRIVNQILDFRRIDNNKMKLILTQTDIVSLAVEVFDYFKGIAGEKQIRYEFRTDIRERLIYIDINKIEQVLVNIISNAFKYSSSKGFVLVSIEENSDSIKISVKDKGIGLTEEEQRHIFERFYTSNKNLGSSGFGIGLNLAKEYIDLHDGTIDVESRQGEYTVFSITLYKDINHYSHEYIIEDISSFIPKDRNEMINQGLIQEKLAQFYDYKILIVEDDPDVRSFLRKELSANFEVRVAENGNEAIGILNEGSDVTLIVSDVLMPEMNGFELSNKLKTNIAFSHIPIILLTALSENSQRMYGFLEGADEYIQKPFDIDFLKIRIINIIWERLRIKEAFMEKMQAGFIESSDLDSVVGMDNAFRSKLMNLIEISYENSDFSIEALSEHIGLSRVHLYRKIKTLFGVSPTDFLRNYRLNIAIQLLKQKQYTVSEIAYMTGFTSPAYFTKCFKTLYATTPTEYITSLSQENFRG</sequence>
<protein>
    <recommendedName>
        <fullName evidence="2">histidine kinase</fullName>
        <ecNumber evidence="2">2.7.13.3</ecNumber>
    </recommendedName>
</protein>
<dbReference type="CDD" id="cd06308">
    <property type="entry name" value="PBP1_sensor_kinase-like"/>
    <property type="match status" value="1"/>
</dbReference>
<dbReference type="Gene3D" id="3.40.50.2300">
    <property type="match status" value="3"/>
</dbReference>
<evidence type="ECO:0000256" key="9">
    <source>
        <dbReference type="SAM" id="Phobius"/>
    </source>
</evidence>
<evidence type="ECO:0000256" key="2">
    <source>
        <dbReference type="ARBA" id="ARBA00012438"/>
    </source>
</evidence>
<evidence type="ECO:0000256" key="4">
    <source>
        <dbReference type="ARBA" id="ARBA00023015"/>
    </source>
</evidence>
<evidence type="ECO:0000259" key="12">
    <source>
        <dbReference type="PROSITE" id="PS50109"/>
    </source>
</evidence>
<dbReference type="PRINTS" id="PR00344">
    <property type="entry name" value="BCTRLSENSOR"/>
</dbReference>
<dbReference type="PROSITE" id="PS00041">
    <property type="entry name" value="HTH_ARAC_FAMILY_1"/>
    <property type="match status" value="2"/>
</dbReference>
<dbReference type="InterPro" id="IPR004358">
    <property type="entry name" value="Sig_transdc_His_kin-like_C"/>
</dbReference>
<evidence type="ECO:0000256" key="7">
    <source>
        <dbReference type="PROSITE-ProRule" id="PRU00169"/>
    </source>
</evidence>
<dbReference type="SUPFAM" id="SSF47384">
    <property type="entry name" value="Homodimeric domain of signal transducing histidine kinase"/>
    <property type="match status" value="1"/>
</dbReference>
<dbReference type="PROSITE" id="PS50110">
    <property type="entry name" value="RESPONSE_REGULATORY"/>
    <property type="match status" value="1"/>
</dbReference>
<evidence type="ECO:0000256" key="6">
    <source>
        <dbReference type="ARBA" id="ARBA00023163"/>
    </source>
</evidence>
<dbReference type="Pfam" id="PF00072">
    <property type="entry name" value="Response_reg"/>
    <property type="match status" value="1"/>
</dbReference>
<evidence type="ECO:0000313" key="14">
    <source>
        <dbReference type="EMBL" id="MFC4676336.1"/>
    </source>
</evidence>
<feature type="modified residue" description="4-aspartylphosphate" evidence="7">
    <location>
        <position position="713"/>
    </location>
</feature>
<evidence type="ECO:0000256" key="3">
    <source>
        <dbReference type="ARBA" id="ARBA00022553"/>
    </source>
</evidence>
<dbReference type="SMART" id="SM00448">
    <property type="entry name" value="REC"/>
    <property type="match status" value="1"/>
</dbReference>
<evidence type="ECO:0000256" key="8">
    <source>
        <dbReference type="SAM" id="Coils"/>
    </source>
</evidence>
<dbReference type="InterPro" id="IPR003594">
    <property type="entry name" value="HATPase_dom"/>
</dbReference>
<dbReference type="Gene3D" id="1.10.287.130">
    <property type="match status" value="1"/>
</dbReference>
<keyword evidence="4" id="KW-0805">Transcription regulation</keyword>
<dbReference type="EMBL" id="JBHSGN010000132">
    <property type="protein sequence ID" value="MFC4676336.1"/>
    <property type="molecule type" value="Genomic_DNA"/>
</dbReference>
<comment type="catalytic activity">
    <reaction evidence="1">
        <text>ATP + protein L-histidine = ADP + protein N-phospho-L-histidine.</text>
        <dbReference type="EC" id="2.7.13.3"/>
    </reaction>
</comment>
<proteinExistence type="predicted"/>
<dbReference type="InterPro" id="IPR025997">
    <property type="entry name" value="SBP_2_dom"/>
</dbReference>
<dbReference type="SUPFAM" id="SSF55874">
    <property type="entry name" value="ATPase domain of HSP90 chaperone/DNA topoisomerase II/histidine kinase"/>
    <property type="match status" value="1"/>
</dbReference>
<keyword evidence="9" id="KW-0472">Membrane</keyword>
<keyword evidence="8" id="KW-0175">Coiled coil</keyword>
<evidence type="ECO:0000256" key="10">
    <source>
        <dbReference type="SAM" id="SignalP"/>
    </source>
</evidence>
<feature type="coiled-coil region" evidence="8">
    <location>
        <begin position="368"/>
        <end position="402"/>
    </location>
</feature>
<feature type="chain" id="PRO_5045770657" description="histidine kinase" evidence="10">
    <location>
        <begin position="24"/>
        <end position="923"/>
    </location>
</feature>